<dbReference type="InterPro" id="IPR014001">
    <property type="entry name" value="Helicase_ATP-bd"/>
</dbReference>
<dbReference type="InterPro" id="IPR036388">
    <property type="entry name" value="WH-like_DNA-bd_sf"/>
</dbReference>
<keyword evidence="2" id="KW-0378">Hydrolase</keyword>
<evidence type="ECO:0000259" key="5">
    <source>
        <dbReference type="PROSITE" id="PS51192"/>
    </source>
</evidence>
<dbReference type="FunFam" id="1.10.10.10:FF:000024">
    <property type="entry name" value="U5 small nuclear ribonucleoprotein helicase"/>
    <property type="match status" value="1"/>
</dbReference>
<dbReference type="SMART" id="SM00487">
    <property type="entry name" value="DEXDc"/>
    <property type="match status" value="2"/>
</dbReference>
<dbReference type="PROSITE" id="PS51192">
    <property type="entry name" value="HELICASE_ATP_BIND_1"/>
    <property type="match status" value="2"/>
</dbReference>
<dbReference type="FunFam" id="1.10.3380.10:FF:000001">
    <property type="entry name" value="U5 small nuclear ribonucleoprotein helicase"/>
    <property type="match status" value="1"/>
</dbReference>
<dbReference type="GeneID" id="25907236"/>
<dbReference type="GO" id="GO:0005524">
    <property type="term" value="F:ATP binding"/>
    <property type="evidence" value="ECO:0007669"/>
    <property type="project" value="UniProtKB-KW"/>
</dbReference>
<keyword evidence="4" id="KW-0067">ATP-binding</keyword>
<evidence type="ECO:0000313" key="7">
    <source>
        <dbReference type="EMBL" id="KNC80924.1"/>
    </source>
</evidence>
<dbReference type="GO" id="GO:0004386">
    <property type="term" value="F:helicase activity"/>
    <property type="evidence" value="ECO:0007669"/>
    <property type="project" value="UniProtKB-KW"/>
</dbReference>
<evidence type="ECO:0000256" key="3">
    <source>
        <dbReference type="ARBA" id="ARBA00022806"/>
    </source>
</evidence>
<feature type="domain" description="Helicase ATP-binding" evidence="5">
    <location>
        <begin position="1015"/>
        <end position="1190"/>
    </location>
</feature>
<dbReference type="FunFam" id="1.10.10.10:FF:000012">
    <property type="entry name" value="U5 small nuclear ribonucleoprotein helicase"/>
    <property type="match status" value="1"/>
</dbReference>
<feature type="domain" description="Helicase C-terminal" evidence="6">
    <location>
        <begin position="383"/>
        <end position="598"/>
    </location>
</feature>
<dbReference type="OrthoDB" id="5575at2759"/>
<dbReference type="SMART" id="SM00973">
    <property type="entry name" value="Sec63"/>
    <property type="match status" value="2"/>
</dbReference>
<dbReference type="Gene3D" id="1.10.150.20">
    <property type="entry name" value="5' to 3' exonuclease, C-terminal subdomain"/>
    <property type="match status" value="1"/>
</dbReference>
<dbReference type="SUPFAM" id="SSF81296">
    <property type="entry name" value="E set domains"/>
    <property type="match status" value="1"/>
</dbReference>
<dbReference type="PANTHER" id="PTHR47961:SF13">
    <property type="entry name" value="ACTIVATING SIGNAL COINTEGRATOR 1 COMPLEX SUBUNIT 3"/>
    <property type="match status" value="1"/>
</dbReference>
<keyword evidence="3" id="KW-0347">Helicase</keyword>
<dbReference type="InterPro" id="IPR003593">
    <property type="entry name" value="AAA+_ATPase"/>
</dbReference>
<dbReference type="SUPFAM" id="SSF158702">
    <property type="entry name" value="Sec63 N-terminal domain-like"/>
    <property type="match status" value="2"/>
</dbReference>
<dbReference type="FunFam" id="1.10.3380.10:FF:000002">
    <property type="entry name" value="Activating signal cointegrator 1 complex subunit 3"/>
    <property type="match status" value="1"/>
</dbReference>
<dbReference type="InterPro" id="IPR011545">
    <property type="entry name" value="DEAD/DEAH_box_helicase_dom"/>
</dbReference>
<dbReference type="Pfam" id="PF00270">
    <property type="entry name" value="DEAD"/>
    <property type="match status" value="2"/>
</dbReference>
<keyword evidence="1" id="KW-0547">Nucleotide-binding</keyword>
<dbReference type="Gene3D" id="3.40.50.300">
    <property type="entry name" value="P-loop containing nucleotide triphosphate hydrolases"/>
    <property type="match status" value="4"/>
</dbReference>
<dbReference type="Pfam" id="PF23445">
    <property type="entry name" value="WHD_SNRNP200"/>
    <property type="match status" value="2"/>
</dbReference>
<organism evidence="7 8">
    <name type="scientific">Sphaeroforma arctica JP610</name>
    <dbReference type="NCBI Taxonomy" id="667725"/>
    <lineage>
        <taxon>Eukaryota</taxon>
        <taxon>Ichthyosporea</taxon>
        <taxon>Ichthyophonida</taxon>
        <taxon>Sphaeroforma</taxon>
    </lineage>
</organism>
<feature type="domain" description="Helicase ATP-binding" evidence="5">
    <location>
        <begin position="170"/>
        <end position="353"/>
    </location>
</feature>
<name>A0A0L0FW93_9EUKA</name>
<dbReference type="GO" id="GO:0032991">
    <property type="term" value="C:protein-containing complex"/>
    <property type="evidence" value="ECO:0007669"/>
    <property type="project" value="UniProtKB-ARBA"/>
</dbReference>
<dbReference type="Gene3D" id="2.60.40.150">
    <property type="entry name" value="C2 domain"/>
    <property type="match status" value="2"/>
</dbReference>
<dbReference type="Pfam" id="PF00271">
    <property type="entry name" value="Helicase_C"/>
    <property type="match status" value="1"/>
</dbReference>
<dbReference type="InterPro" id="IPR036390">
    <property type="entry name" value="WH_DNA-bd_sf"/>
</dbReference>
<dbReference type="RefSeq" id="XP_014154826.1">
    <property type="nucleotide sequence ID" value="XM_014299351.1"/>
</dbReference>
<evidence type="ECO:0000256" key="1">
    <source>
        <dbReference type="ARBA" id="ARBA00022741"/>
    </source>
</evidence>
<protein>
    <submittedName>
        <fullName evidence="7">Activating signal cointegrator 1 complex subunit 3</fullName>
    </submittedName>
</protein>
<dbReference type="FunFam" id="2.60.40.150:FF:000004">
    <property type="entry name" value="RNA helicase, activating signal cointegrator 1"/>
    <property type="match status" value="1"/>
</dbReference>
<dbReference type="InterPro" id="IPR050474">
    <property type="entry name" value="Hel308_SKI2-like"/>
</dbReference>
<dbReference type="eggNOG" id="KOG0952">
    <property type="taxonomic scope" value="Eukaryota"/>
</dbReference>
<evidence type="ECO:0000313" key="8">
    <source>
        <dbReference type="Proteomes" id="UP000054560"/>
    </source>
</evidence>
<dbReference type="Proteomes" id="UP000054560">
    <property type="component" value="Unassembled WGS sequence"/>
</dbReference>
<dbReference type="SMART" id="SM00490">
    <property type="entry name" value="HELICc"/>
    <property type="match status" value="2"/>
</dbReference>
<dbReference type="CDD" id="cd18020">
    <property type="entry name" value="DEXHc_ASCC3_1"/>
    <property type="match status" value="1"/>
</dbReference>
<evidence type="ECO:0000256" key="4">
    <source>
        <dbReference type="ARBA" id="ARBA00022840"/>
    </source>
</evidence>
<dbReference type="PANTHER" id="PTHR47961">
    <property type="entry name" value="DNA POLYMERASE THETA, PUTATIVE (AFU_ORTHOLOGUE AFUA_1G05260)-RELATED"/>
    <property type="match status" value="1"/>
</dbReference>
<sequence length="1829" mass="204843">MSALVGQAFLSGTLRSLFDSTGVSPDSVEAAISAEQGGLQNKRSADDDLNAALGLVERSRIVRKPAQGSRPLFSREGRLEAPKRYPGVYDSSAAASNVVSSYVSGARVTLPPGSTTEQNNKWEEINLLPPPIAPTRQTERTVAISEFSAMSQLAFMGFKALNRIQSIVFNVAYSTNENMLVCAPTGAGKTNVALMTILHEIEKNTVDGIVQLDQFKIVYVAPMKALAAEMVDNFGKRLAPLGMSVRELTGDMSLTKTEIKKTQMLVTTPEKWDVITRKSTGDNDLAASVRLLILDEVHLLHDERGPVIESLVARTLRQVETTQTMTRIVGLSATLPNYIDVAHFLRVNPYIGLFYFDGAFRPVPLSQTYIGIKATNRMTHTRDMNDVCYTKVSENVLKGEQVMVFVHSRKETVNTARALIELALTNGDADHFDPTEMEGYAAAAKQVELSRNREVKELFARGMGCHHAGMLRPDRKLTERMFAAGFIKTLVCTATLAWGVNLPAHAVIIKGTNIYDAKAGGFRDLGVLDVQQIFGRAGRPQFDTQGEAFIITAHDKLYRYISLMTQQTPIESRFINNLADNLNAEICLGTVANLDEAVTWISYTYLFVRMRLNPMVYGITQSMLSNDPMLMNYRRDLAKQACAKLDSNQMVRFSPANGNVAPTDIGRTASHFYLRHESIEMYNKEFKPQMTEANILNLISNFVEFENIQVRDDELVELKKLHNECVMPVMGGAENKNGKANILLQSYISRLRPEAFSLVSDMSYVAQNAARVLRALFELAMRRSMPIASKLLVLSQSLDKRLWSYESPLRQMNTLNPQILTKIEDCELSVEDLREMPEGEIGDILHHPRIGSVVKNCVREFPYLNIEYKLQPITRTVLRVSLTIDADFRWKDQLHGGAQSWWIVVEDAGNEHYYHSEHFTLNKKQYKETHNIVFTVPVFDPMPPQYFVRAMSDYWIGSEMVLTMTLDHVVLPEKNPPHTPLLDLRPLPVTALQNPDYERMYPFQFFNPIQTQFFHAMYHTDTSALIGAPTGSGKTVAAELAIFRLFNTQPTAKVVYIAPLKALVTERIDNWGRRLVKNTGCKMVELTGDSAPDQRAIREAQLIVTTPEKWDGISRSWQSRGYVQDVRLIIIDEIHMLEADRGPVLEVIVSRTNFISAHTKKSIRVVGLSTALANAHDLGRWLGITSPAGLFNFRPSVRPVPLEVHIEGFPGKHYCPRMATMNKPAYVAIQNHSPEKPVIIFVSSRRQTRLTAMDLVKFCMADEKPKQYLWMPEDDILPYLDAIRDSNLRNVLAFGIGLHHAGLHPNDRRIVENLFEQRKIQCLVATSTLAWGVNLPAHLVIVKGTEYFDGKTKRYEDMAVTEILQMMGRAGRPQFDDSATACILVQDTKKHFYKRFLYEPFPVESNLLQVLPDHINAEIAAGNIKSLQGGIDYLTWTYFFQRVALNPSYYGLDGTEASDVNKFLSRLIDEVLTSLDEHGCVFVDPDDGTIMSTPAGQIASYYYIAHESVGLMADELTESSTVEDVLDTMTNVEEYAELPVRHNEDLINGEMAKECVVPVDMSQLDQPSVKANLLLQTRFSRGELPSTDYVTDTKTVLDQSIRILQAMIDISALQGHMSSALSTIKLMQMIIQSRWYSDSPLTMVDGIDQKTAASLEQKGLTIASLIEMAHKNKRDFYGALKKAGIGSGNKGNRVADGVLSLPLLRATACVRDNGTDGSSRHRVEETIPISVNMNVVNERRNKTAYAPNWGRDVPEDWFILIEHNRQLVALKRVSPRVKTAVVAAPIPKSILSTRTDSHAKDIDEVKYTVHIASACYLGLDQELPLVVTV</sequence>
<proteinExistence type="predicted"/>
<keyword evidence="8" id="KW-1185">Reference proteome</keyword>
<dbReference type="InterPro" id="IPR001650">
    <property type="entry name" value="Helicase_C-like"/>
</dbReference>
<dbReference type="InterPro" id="IPR035892">
    <property type="entry name" value="C2_domain_sf"/>
</dbReference>
<dbReference type="Gene3D" id="1.10.3380.10">
    <property type="entry name" value="Sec63 N-terminal domain-like domain"/>
    <property type="match status" value="2"/>
</dbReference>
<dbReference type="GO" id="GO:0003676">
    <property type="term" value="F:nucleic acid binding"/>
    <property type="evidence" value="ECO:0007669"/>
    <property type="project" value="InterPro"/>
</dbReference>
<evidence type="ECO:0000259" key="6">
    <source>
        <dbReference type="PROSITE" id="PS51194"/>
    </source>
</evidence>
<dbReference type="FunFam" id="3.40.50.300:FF:000198">
    <property type="entry name" value="Activating signal cointegrator 1 complex subunit"/>
    <property type="match status" value="1"/>
</dbReference>
<accession>A0A0L0FW93</accession>
<dbReference type="FunFam" id="3.40.50.300:FF:000102">
    <property type="entry name" value="RNA helicase, activating signal cointegrator 1"/>
    <property type="match status" value="1"/>
</dbReference>
<dbReference type="SUPFAM" id="SSF52540">
    <property type="entry name" value="P-loop containing nucleoside triphosphate hydrolases"/>
    <property type="match status" value="4"/>
</dbReference>
<dbReference type="Gene3D" id="1.10.10.10">
    <property type="entry name" value="Winged helix-like DNA-binding domain superfamily/Winged helix DNA-binding domain"/>
    <property type="match status" value="2"/>
</dbReference>
<dbReference type="InterPro" id="IPR057842">
    <property type="entry name" value="WH_MER3"/>
</dbReference>
<feature type="domain" description="Helicase C-terminal" evidence="6">
    <location>
        <begin position="1221"/>
        <end position="1419"/>
    </location>
</feature>
<dbReference type="CDD" id="cd18795">
    <property type="entry name" value="SF2_C_Ski2"/>
    <property type="match status" value="2"/>
</dbReference>
<dbReference type="SMART" id="SM00382">
    <property type="entry name" value="AAA"/>
    <property type="match status" value="2"/>
</dbReference>
<dbReference type="InterPro" id="IPR004179">
    <property type="entry name" value="Sec63-dom"/>
</dbReference>
<dbReference type="PROSITE" id="PS51194">
    <property type="entry name" value="HELICASE_CTER"/>
    <property type="match status" value="2"/>
</dbReference>
<dbReference type="STRING" id="667725.A0A0L0FW93"/>
<dbReference type="FunFam" id="3.40.50.300:FF:000231">
    <property type="entry name" value="Activating signal cointegrator 1 complex subunit 3"/>
    <property type="match status" value="1"/>
</dbReference>
<dbReference type="SUPFAM" id="SSF46785">
    <property type="entry name" value="Winged helix' DNA-binding domain"/>
    <property type="match status" value="2"/>
</dbReference>
<dbReference type="Pfam" id="PF02889">
    <property type="entry name" value="Sec63"/>
    <property type="match status" value="2"/>
</dbReference>
<dbReference type="EMBL" id="KQ242089">
    <property type="protein sequence ID" value="KNC80924.1"/>
    <property type="molecule type" value="Genomic_DNA"/>
</dbReference>
<dbReference type="GO" id="GO:0016787">
    <property type="term" value="F:hydrolase activity"/>
    <property type="evidence" value="ECO:0007669"/>
    <property type="project" value="UniProtKB-KW"/>
</dbReference>
<evidence type="ECO:0000256" key="2">
    <source>
        <dbReference type="ARBA" id="ARBA00022801"/>
    </source>
</evidence>
<dbReference type="InterPro" id="IPR027417">
    <property type="entry name" value="P-loop_NTPase"/>
</dbReference>
<gene>
    <name evidence="7" type="ORF">SARC_06732</name>
</gene>
<dbReference type="FunFam" id="3.40.50.300:FF:000062">
    <property type="entry name" value="U5 small nuclear ribonucleoprotein helicase"/>
    <property type="match status" value="1"/>
</dbReference>
<reference evidence="7 8" key="1">
    <citation type="submission" date="2011-02" db="EMBL/GenBank/DDBJ databases">
        <title>The Genome Sequence of Sphaeroforma arctica JP610.</title>
        <authorList>
            <consortium name="The Broad Institute Genome Sequencing Platform"/>
            <person name="Russ C."/>
            <person name="Cuomo C."/>
            <person name="Young S.K."/>
            <person name="Zeng Q."/>
            <person name="Gargeya S."/>
            <person name="Alvarado L."/>
            <person name="Berlin A."/>
            <person name="Chapman S.B."/>
            <person name="Chen Z."/>
            <person name="Freedman E."/>
            <person name="Gellesch M."/>
            <person name="Goldberg J."/>
            <person name="Griggs A."/>
            <person name="Gujja S."/>
            <person name="Heilman E."/>
            <person name="Heiman D."/>
            <person name="Howarth C."/>
            <person name="Mehta T."/>
            <person name="Neiman D."/>
            <person name="Pearson M."/>
            <person name="Roberts A."/>
            <person name="Saif S."/>
            <person name="Shea T."/>
            <person name="Shenoy N."/>
            <person name="Sisk P."/>
            <person name="Stolte C."/>
            <person name="Sykes S."/>
            <person name="White J."/>
            <person name="Yandava C."/>
            <person name="Burger G."/>
            <person name="Gray M.W."/>
            <person name="Holland P.W.H."/>
            <person name="King N."/>
            <person name="Lang F.B.F."/>
            <person name="Roger A.J."/>
            <person name="Ruiz-Trillo I."/>
            <person name="Haas B."/>
            <person name="Nusbaum C."/>
            <person name="Birren B."/>
        </authorList>
    </citation>
    <scope>NUCLEOTIDE SEQUENCE [LARGE SCALE GENOMIC DNA]</scope>
    <source>
        <strain evidence="7 8">JP610</strain>
    </source>
</reference>
<dbReference type="PIRSF" id="PIRSF039073">
    <property type="entry name" value="BRR2"/>
    <property type="match status" value="1"/>
</dbReference>
<dbReference type="InterPro" id="IPR014756">
    <property type="entry name" value="Ig_E-set"/>
</dbReference>